<dbReference type="Proteomes" id="UP000320055">
    <property type="component" value="Unassembled WGS sequence"/>
</dbReference>
<gene>
    <name evidence="2" type="ORF">H1P_3200006</name>
</gene>
<reference evidence="2 3" key="1">
    <citation type="submission" date="2019-01" db="EMBL/GenBank/DDBJ databases">
        <authorList>
            <person name="Brito A."/>
        </authorList>
    </citation>
    <scope>NUCLEOTIDE SEQUENCE [LARGE SCALE GENOMIC DNA]</scope>
    <source>
        <strain evidence="2">1</strain>
    </source>
</reference>
<organism evidence="2 3">
    <name type="scientific">Hyella patelloides LEGE 07179</name>
    <dbReference type="NCBI Taxonomy" id="945734"/>
    <lineage>
        <taxon>Bacteria</taxon>
        <taxon>Bacillati</taxon>
        <taxon>Cyanobacteriota</taxon>
        <taxon>Cyanophyceae</taxon>
        <taxon>Pleurocapsales</taxon>
        <taxon>Hyellaceae</taxon>
        <taxon>Hyella</taxon>
    </lineage>
</organism>
<dbReference type="AlphaFoldDB" id="A0A563VUY0"/>
<evidence type="ECO:0000256" key="1">
    <source>
        <dbReference type="SAM" id="MobiDB-lite"/>
    </source>
</evidence>
<dbReference type="EMBL" id="CAACVJ010000247">
    <property type="protein sequence ID" value="VEP15284.1"/>
    <property type="molecule type" value="Genomic_DNA"/>
</dbReference>
<evidence type="ECO:0000313" key="2">
    <source>
        <dbReference type="EMBL" id="VEP15284.1"/>
    </source>
</evidence>
<keyword evidence="3" id="KW-1185">Reference proteome</keyword>
<accession>A0A563VUY0</accession>
<feature type="region of interest" description="Disordered" evidence="1">
    <location>
        <begin position="27"/>
        <end position="49"/>
    </location>
</feature>
<sequence>MSKAITSCLRRPQKLLRERLRQLRRLRQADKPSIADTAANSSPSSLEKAGASINASNKFLKDLLQQMASTALSKF</sequence>
<proteinExistence type="predicted"/>
<evidence type="ECO:0000313" key="3">
    <source>
        <dbReference type="Proteomes" id="UP000320055"/>
    </source>
</evidence>
<protein>
    <submittedName>
        <fullName evidence="2">Uncharacterized protein</fullName>
    </submittedName>
</protein>
<name>A0A563VUY0_9CYAN</name>